<sequence length="234" mass="26300">MSDLHLVIANKLYSSWSLRAWLLLRAFDIPFRETVIAMYKPDTREKILAYSPTGKVPVLMRGDMKVWESLAIVESVAEWFPDKAIWPTDEAARAHARAAASEMHAGFMGLRSACPMNLTKTFLPKDRGDAVVADVQRLGELWGDARNRFGADGPYLYGGFSAADAMFAPVVSRLRTYGIEISPQMQTYADAVWDHPAFVQWRAEAFEEPWFVAHYEEGETPLEVLVSPAEERAA</sequence>
<reference evidence="3" key="1">
    <citation type="journal article" date="2019" name="Int. J. Syst. Evol. Microbiol.">
        <title>The Global Catalogue of Microorganisms (GCM) 10K type strain sequencing project: providing services to taxonomists for standard genome sequencing and annotation.</title>
        <authorList>
            <consortium name="The Broad Institute Genomics Platform"/>
            <consortium name="The Broad Institute Genome Sequencing Center for Infectious Disease"/>
            <person name="Wu L."/>
            <person name="Ma J."/>
        </authorList>
    </citation>
    <scope>NUCLEOTIDE SEQUENCE [LARGE SCALE GENOMIC DNA]</scope>
    <source>
        <strain evidence="3">CCUG 60023</strain>
    </source>
</reference>
<dbReference type="SUPFAM" id="SSF52833">
    <property type="entry name" value="Thioredoxin-like"/>
    <property type="match status" value="1"/>
</dbReference>
<dbReference type="EMBL" id="JBHTJV010000025">
    <property type="protein sequence ID" value="MFD0917638.1"/>
    <property type="molecule type" value="Genomic_DNA"/>
</dbReference>
<dbReference type="Gene3D" id="3.40.30.10">
    <property type="entry name" value="Glutaredoxin"/>
    <property type="match status" value="1"/>
</dbReference>
<dbReference type="InterPro" id="IPR036282">
    <property type="entry name" value="Glutathione-S-Trfase_C_sf"/>
</dbReference>
<dbReference type="PANTHER" id="PTHR42673">
    <property type="entry name" value="MALEYLACETOACETATE ISOMERASE"/>
    <property type="match status" value="1"/>
</dbReference>
<dbReference type="CDD" id="cd03194">
    <property type="entry name" value="GST_C_3"/>
    <property type="match status" value="1"/>
</dbReference>
<evidence type="ECO:0000259" key="1">
    <source>
        <dbReference type="PROSITE" id="PS50404"/>
    </source>
</evidence>
<dbReference type="Proteomes" id="UP001597101">
    <property type="component" value="Unassembled WGS sequence"/>
</dbReference>
<dbReference type="InterPro" id="IPR040079">
    <property type="entry name" value="Glutathione_S-Trfase"/>
</dbReference>
<dbReference type="RefSeq" id="WP_377213495.1">
    <property type="nucleotide sequence ID" value="NZ_JBHTJV010000025.1"/>
</dbReference>
<dbReference type="Pfam" id="PF13409">
    <property type="entry name" value="GST_N_2"/>
    <property type="match status" value="1"/>
</dbReference>
<feature type="domain" description="GST N-terminal" evidence="1">
    <location>
        <begin position="4"/>
        <end position="84"/>
    </location>
</feature>
<keyword evidence="3" id="KW-1185">Reference proteome</keyword>
<accession>A0ABW3FIN4</accession>
<evidence type="ECO:0000313" key="2">
    <source>
        <dbReference type="EMBL" id="MFD0917638.1"/>
    </source>
</evidence>
<organism evidence="2 3">
    <name type="scientific">Pseudahrensia aquimaris</name>
    <dbReference type="NCBI Taxonomy" id="744461"/>
    <lineage>
        <taxon>Bacteria</taxon>
        <taxon>Pseudomonadati</taxon>
        <taxon>Pseudomonadota</taxon>
        <taxon>Alphaproteobacteria</taxon>
        <taxon>Hyphomicrobiales</taxon>
        <taxon>Ahrensiaceae</taxon>
        <taxon>Pseudahrensia</taxon>
    </lineage>
</organism>
<protein>
    <submittedName>
        <fullName evidence="2">Glutathione S-transferase family protein</fullName>
    </submittedName>
</protein>
<gene>
    <name evidence="2" type="ORF">ACFQ14_14630</name>
</gene>
<dbReference type="CDD" id="cd03043">
    <property type="entry name" value="GST_N_1"/>
    <property type="match status" value="1"/>
</dbReference>
<name>A0ABW3FIN4_9HYPH</name>
<proteinExistence type="predicted"/>
<dbReference type="PANTHER" id="PTHR42673:SF4">
    <property type="entry name" value="MALEYLACETOACETATE ISOMERASE"/>
    <property type="match status" value="1"/>
</dbReference>
<evidence type="ECO:0000313" key="3">
    <source>
        <dbReference type="Proteomes" id="UP001597101"/>
    </source>
</evidence>
<dbReference type="SFLD" id="SFLDS00019">
    <property type="entry name" value="Glutathione_Transferase_(cytos"/>
    <property type="match status" value="1"/>
</dbReference>
<dbReference type="Gene3D" id="1.20.1050.10">
    <property type="match status" value="1"/>
</dbReference>
<dbReference type="InterPro" id="IPR004045">
    <property type="entry name" value="Glutathione_S-Trfase_N"/>
</dbReference>
<comment type="caution">
    <text evidence="2">The sequence shown here is derived from an EMBL/GenBank/DDBJ whole genome shotgun (WGS) entry which is preliminary data.</text>
</comment>
<dbReference type="SUPFAM" id="SSF47616">
    <property type="entry name" value="GST C-terminal domain-like"/>
    <property type="match status" value="1"/>
</dbReference>
<dbReference type="PROSITE" id="PS50404">
    <property type="entry name" value="GST_NTER"/>
    <property type="match status" value="1"/>
</dbReference>
<dbReference type="InterPro" id="IPR036249">
    <property type="entry name" value="Thioredoxin-like_sf"/>
</dbReference>